<name>A0A3N4ZL35_9MICO</name>
<dbReference type="OrthoDB" id="9813184at2"/>
<reference evidence="2 3" key="1">
    <citation type="submission" date="2018-11" db="EMBL/GenBank/DDBJ databases">
        <title>Sequencing the genomes of 1000 actinobacteria strains.</title>
        <authorList>
            <person name="Klenk H.-P."/>
        </authorList>
    </citation>
    <scope>NUCLEOTIDE SEQUENCE [LARGE SCALE GENOMIC DNA]</scope>
    <source>
        <strain evidence="2 3">DSM 14418</strain>
    </source>
</reference>
<dbReference type="RefSeq" id="WP_123915114.1">
    <property type="nucleotide sequence ID" value="NZ_RKRA01000001.1"/>
</dbReference>
<organism evidence="2 3">
    <name type="scientific">Georgenia muralis</name>
    <dbReference type="NCBI Taxonomy" id="154117"/>
    <lineage>
        <taxon>Bacteria</taxon>
        <taxon>Bacillati</taxon>
        <taxon>Actinomycetota</taxon>
        <taxon>Actinomycetes</taxon>
        <taxon>Micrococcales</taxon>
        <taxon>Bogoriellaceae</taxon>
        <taxon>Georgenia</taxon>
    </lineage>
</organism>
<sequence>MVLERGPGEVPPGYGRSQGRASAPAQVASLRRVTGSPTWGPRRAGTTAASSGWCGRATSRSCWSTASSSPTADGSPWDVDLDVLPGTERDRVSVRILPLHPRAEVWLPAEALDRAPVGPRRADATR</sequence>
<keyword evidence="3" id="KW-1185">Reference proteome</keyword>
<comment type="caution">
    <text evidence="2">The sequence shown here is derived from an EMBL/GenBank/DDBJ whole genome shotgun (WGS) entry which is preliminary data.</text>
</comment>
<protein>
    <submittedName>
        <fullName evidence="2">Uncharacterized protein</fullName>
    </submittedName>
</protein>
<dbReference type="EMBL" id="RKRA01000001">
    <property type="protein sequence ID" value="RPF26478.1"/>
    <property type="molecule type" value="Genomic_DNA"/>
</dbReference>
<dbReference type="Proteomes" id="UP000280726">
    <property type="component" value="Unassembled WGS sequence"/>
</dbReference>
<evidence type="ECO:0000313" key="2">
    <source>
        <dbReference type="EMBL" id="RPF26478.1"/>
    </source>
</evidence>
<feature type="region of interest" description="Disordered" evidence="1">
    <location>
        <begin position="1"/>
        <end position="56"/>
    </location>
</feature>
<evidence type="ECO:0000313" key="3">
    <source>
        <dbReference type="Proteomes" id="UP000280726"/>
    </source>
</evidence>
<evidence type="ECO:0000256" key="1">
    <source>
        <dbReference type="SAM" id="MobiDB-lite"/>
    </source>
</evidence>
<accession>A0A3N4ZL35</accession>
<gene>
    <name evidence="2" type="ORF">EDD32_0919</name>
</gene>
<proteinExistence type="predicted"/>
<dbReference type="AlphaFoldDB" id="A0A3N4ZL35"/>